<dbReference type="InterPro" id="IPR009075">
    <property type="entry name" value="AcylCo_DH/oxidase_C"/>
</dbReference>
<dbReference type="PANTHER" id="PTHR43884">
    <property type="entry name" value="ACYL-COA DEHYDROGENASE"/>
    <property type="match status" value="1"/>
</dbReference>
<evidence type="ECO:0000259" key="5">
    <source>
        <dbReference type="Pfam" id="PF00441"/>
    </source>
</evidence>
<evidence type="ECO:0000259" key="6">
    <source>
        <dbReference type="Pfam" id="PF02771"/>
    </source>
</evidence>
<dbReference type="PANTHER" id="PTHR43884:SF12">
    <property type="entry name" value="ISOVALERYL-COA DEHYDROGENASE, MITOCHONDRIAL-RELATED"/>
    <property type="match status" value="1"/>
</dbReference>
<evidence type="ECO:0000256" key="4">
    <source>
        <dbReference type="ARBA" id="ARBA00022827"/>
    </source>
</evidence>
<organism evidence="7 8">
    <name type="scientific">Aspergillus sclerotiicarbonarius (strain CBS 121057 / IBT 28362)</name>
    <dbReference type="NCBI Taxonomy" id="1448318"/>
    <lineage>
        <taxon>Eukaryota</taxon>
        <taxon>Fungi</taxon>
        <taxon>Dikarya</taxon>
        <taxon>Ascomycota</taxon>
        <taxon>Pezizomycotina</taxon>
        <taxon>Eurotiomycetes</taxon>
        <taxon>Eurotiomycetidae</taxon>
        <taxon>Eurotiales</taxon>
        <taxon>Aspergillaceae</taxon>
        <taxon>Aspergillus</taxon>
        <taxon>Aspergillus subgen. Circumdati</taxon>
    </lineage>
</organism>
<dbReference type="InterPro" id="IPR037069">
    <property type="entry name" value="AcylCoA_DH/ox_N_sf"/>
</dbReference>
<evidence type="ECO:0000256" key="2">
    <source>
        <dbReference type="ARBA" id="ARBA00009347"/>
    </source>
</evidence>
<accession>A0A319EA71</accession>
<dbReference type="Proteomes" id="UP000248423">
    <property type="component" value="Unassembled WGS sequence"/>
</dbReference>
<feature type="domain" description="Acyl-CoA dehydrogenase/oxidase C-terminal" evidence="5">
    <location>
        <begin position="259"/>
        <end position="400"/>
    </location>
</feature>
<dbReference type="InterPro" id="IPR046373">
    <property type="entry name" value="Acyl-CoA_Oxase/DH_mid-dom_sf"/>
</dbReference>
<dbReference type="Gene3D" id="1.10.540.10">
    <property type="entry name" value="Acyl-CoA dehydrogenase/oxidase, N-terminal domain"/>
    <property type="match status" value="1"/>
</dbReference>
<dbReference type="GO" id="GO:0046359">
    <property type="term" value="P:butyrate catabolic process"/>
    <property type="evidence" value="ECO:0007669"/>
    <property type="project" value="TreeGrafter"/>
</dbReference>
<name>A0A319EA71_ASPSB</name>
<comment type="cofactor">
    <cofactor evidence="1">
        <name>FAD</name>
        <dbReference type="ChEBI" id="CHEBI:57692"/>
    </cofactor>
</comment>
<dbReference type="Pfam" id="PF02771">
    <property type="entry name" value="Acyl-CoA_dh_N"/>
    <property type="match status" value="1"/>
</dbReference>
<dbReference type="Gene3D" id="2.40.110.10">
    <property type="entry name" value="Butyryl-CoA Dehydrogenase, subunit A, domain 2"/>
    <property type="match status" value="1"/>
</dbReference>
<dbReference type="GO" id="GO:0003995">
    <property type="term" value="F:acyl-CoA dehydrogenase activity"/>
    <property type="evidence" value="ECO:0007669"/>
    <property type="project" value="TreeGrafter"/>
</dbReference>
<dbReference type="EMBL" id="KZ826345">
    <property type="protein sequence ID" value="PYI06946.1"/>
    <property type="molecule type" value="Genomic_DNA"/>
</dbReference>
<reference evidence="7 8" key="1">
    <citation type="submission" date="2018-02" db="EMBL/GenBank/DDBJ databases">
        <title>The genomes of Aspergillus section Nigri reveals drivers in fungal speciation.</title>
        <authorList>
            <consortium name="DOE Joint Genome Institute"/>
            <person name="Vesth T.C."/>
            <person name="Nybo J."/>
            <person name="Theobald S."/>
            <person name="Brandl J."/>
            <person name="Frisvad J.C."/>
            <person name="Nielsen K.F."/>
            <person name="Lyhne E.K."/>
            <person name="Kogle M.E."/>
            <person name="Kuo A."/>
            <person name="Riley R."/>
            <person name="Clum A."/>
            <person name="Nolan M."/>
            <person name="Lipzen A."/>
            <person name="Salamov A."/>
            <person name="Henrissat B."/>
            <person name="Wiebenga A."/>
            <person name="De vries R.P."/>
            <person name="Grigoriev I.V."/>
            <person name="Mortensen U.H."/>
            <person name="Andersen M.R."/>
            <person name="Baker S.E."/>
        </authorList>
    </citation>
    <scope>NUCLEOTIDE SEQUENCE [LARGE SCALE GENOMIC DNA]</scope>
    <source>
        <strain evidence="7 8">CBS 121057</strain>
    </source>
</reference>
<gene>
    <name evidence="7" type="ORF">BO78DRAFT_367635</name>
</gene>
<comment type="similarity">
    <text evidence="2">Belongs to the acyl-CoA dehydrogenase family.</text>
</comment>
<keyword evidence="3" id="KW-0285">Flavoprotein</keyword>
<dbReference type="CDD" id="cd00567">
    <property type="entry name" value="ACAD"/>
    <property type="match status" value="1"/>
</dbReference>
<dbReference type="Gene3D" id="1.20.140.10">
    <property type="entry name" value="Butyryl-CoA Dehydrogenase, subunit A, domain 3"/>
    <property type="match status" value="1"/>
</dbReference>
<proteinExistence type="inferred from homology"/>
<evidence type="ECO:0000256" key="1">
    <source>
        <dbReference type="ARBA" id="ARBA00001974"/>
    </source>
</evidence>
<dbReference type="GO" id="GO:0050660">
    <property type="term" value="F:flavin adenine dinucleotide binding"/>
    <property type="evidence" value="ECO:0007669"/>
    <property type="project" value="InterPro"/>
</dbReference>
<dbReference type="SUPFAM" id="SSF56645">
    <property type="entry name" value="Acyl-CoA dehydrogenase NM domain-like"/>
    <property type="match status" value="1"/>
</dbReference>
<dbReference type="Pfam" id="PF00441">
    <property type="entry name" value="Acyl-CoA_dh_1"/>
    <property type="match status" value="1"/>
</dbReference>
<feature type="domain" description="Acyl-CoA dehydrogenase/oxidase N-terminal" evidence="6">
    <location>
        <begin position="9"/>
        <end position="111"/>
    </location>
</feature>
<dbReference type="InterPro" id="IPR036250">
    <property type="entry name" value="AcylCo_DH-like_C"/>
</dbReference>
<evidence type="ECO:0000313" key="8">
    <source>
        <dbReference type="Proteomes" id="UP000248423"/>
    </source>
</evidence>
<dbReference type="GO" id="GO:0033539">
    <property type="term" value="P:fatty acid beta-oxidation using acyl-CoA dehydrogenase"/>
    <property type="evidence" value="ECO:0007669"/>
    <property type="project" value="TreeGrafter"/>
</dbReference>
<keyword evidence="4" id="KW-0274">FAD</keyword>
<evidence type="ECO:0000313" key="7">
    <source>
        <dbReference type="EMBL" id="PYI06946.1"/>
    </source>
</evidence>
<sequence length="439" mass="46512">MVDFTLSPSELQAQAAARSFAATHLATAAAHYPRLPTPEARFQSLRPIYEAAVKAGLLTAQVPAAAGGSSTSLVEAAILVEEFYAVEASASLTIFGTGLGLTPLVLAYRPEVHEFLAPFLSGTGSPLASLVFSEPAGVANWLEPGAPGLQTTARRDGNEWVLNGEKMWATNSAGWDFQGADLSCVVCRCIDDEVVARAAHPSDLIMVLIVTRADVDRNPVGSFHVVKHVDTAGHVAVSGPHITYTNLRVPAKNVLCNPGTGAPIVTQSFDISAMLVGAMGTGIQRAVFDAALAFSRDSRGGTMPIGQRQSVADRLIDIKMRTETSRYLTWKAAHCLLSGPGEHAQRREPALLAKIYSSDASVQSCIDAMNAVGVSAYNVELPFASLLSTALVLPIFDGGNVGIRRRAVQNLFMGEGYQPWATTFGLHTDEKADPDNAAQ</sequence>
<dbReference type="STRING" id="1448318.A0A319EA71"/>
<dbReference type="AlphaFoldDB" id="A0A319EA71"/>
<dbReference type="VEuPathDB" id="FungiDB:BO78DRAFT_367635"/>
<evidence type="ECO:0000256" key="3">
    <source>
        <dbReference type="ARBA" id="ARBA00022630"/>
    </source>
</evidence>
<dbReference type="InterPro" id="IPR013786">
    <property type="entry name" value="AcylCoA_DH/ox_N"/>
</dbReference>
<protein>
    <submittedName>
        <fullName evidence="7">Putative acyl-CoA dehydrogenase</fullName>
    </submittedName>
</protein>
<dbReference type="InterPro" id="IPR009100">
    <property type="entry name" value="AcylCoA_DH/oxidase_NM_dom_sf"/>
</dbReference>
<dbReference type="SUPFAM" id="SSF47203">
    <property type="entry name" value="Acyl-CoA dehydrogenase C-terminal domain-like"/>
    <property type="match status" value="1"/>
</dbReference>
<dbReference type="OrthoDB" id="10016597at2759"/>
<keyword evidence="8" id="KW-1185">Reference proteome</keyword>